<keyword evidence="2" id="KW-0812">Transmembrane</keyword>
<dbReference type="EMBL" id="PRLK01000001">
    <property type="protein sequence ID" value="RYC73016.1"/>
    <property type="molecule type" value="Genomic_DNA"/>
</dbReference>
<evidence type="ECO:0000256" key="2">
    <source>
        <dbReference type="SAM" id="Phobius"/>
    </source>
</evidence>
<dbReference type="RefSeq" id="WP_129718547.1">
    <property type="nucleotide sequence ID" value="NZ_PRLK01000001.1"/>
</dbReference>
<dbReference type="Proteomes" id="UP001190925">
    <property type="component" value="Unassembled WGS sequence"/>
</dbReference>
<dbReference type="InterPro" id="IPR009030">
    <property type="entry name" value="Growth_fac_rcpt_cys_sf"/>
</dbReference>
<dbReference type="SUPFAM" id="SSF57184">
    <property type="entry name" value="Growth factor receptor domain"/>
    <property type="match status" value="1"/>
</dbReference>
<reference evidence="3 4" key="2">
    <citation type="journal article" date="2020" name="Cell Rep.">
        <title>Acquisition and Adaptation of Ultra-small Parasitic Reduced Genome Bacteria to Mammalian Hosts.</title>
        <authorList>
            <person name="McLean J.S."/>
            <person name="Bor B."/>
            <person name="Kerns K.A."/>
            <person name="Liu Q."/>
            <person name="To T.T."/>
            <person name="Solden L."/>
            <person name="Hendrickson E.L."/>
            <person name="Wrighton K."/>
            <person name="Shi W."/>
            <person name="He X."/>
        </authorList>
    </citation>
    <scope>NUCLEOTIDE SEQUENCE [LARGE SCALE GENOMIC DNA]</scope>
    <source>
        <strain evidence="3 4">TM7_CMJM_G6_1_HOT_870</strain>
    </source>
</reference>
<keyword evidence="2" id="KW-0472">Membrane</keyword>
<sequence>MKKYFFIIFLGIISSILFNNFSFASTNNVYFSRISLANNREFIQIKNQGISTHFNNLRITDKNNQELFHLNSGNLGQNSYILIAQNKEADLTYNKAKINKKTILKLFIDNQLINYFCNDEDSICNKYGLIKNAEGDEKKNFINKAEGNNSDDESLEFGNILGSEEISYGGYTADSKEENVEESEEHLNPKKEDPIDKEDKQKINNCNSLRINEIFSDNKNSFIELVNKEDHRISVKLCTLAIKYGNKEQFYRIKNKEIDKYFITNNEDAEIILPLKNKVEIYLLDENDNEIDSAIIHGGVRGKSWVKQNNTWVQTYKITKGEENIFQPCREGYYLNNKSGRCIKKPNIEEKKRICKDGSEYSNKEQKCIINKTEPHKIVSHNNISVKQCPKGYYLNQSTNRCRKQSTLIAYKTLTPCRNGYFRDENTNRCRKIAIIHNNENICKDGYEKNPDTGRCRRIVKNVGASDPVKNNDGINKINNQETKVEFTGWWLVAGIMVILISFIALNFKEKIIQIVKKGIKK</sequence>
<evidence type="ECO:0000256" key="1">
    <source>
        <dbReference type="SAM" id="MobiDB-lite"/>
    </source>
</evidence>
<feature type="compositionally biased region" description="Basic and acidic residues" evidence="1">
    <location>
        <begin position="185"/>
        <end position="197"/>
    </location>
</feature>
<accession>A0ABY0FLP6</accession>
<protein>
    <submittedName>
        <fullName evidence="3">Uncharacterized protein</fullName>
    </submittedName>
</protein>
<keyword evidence="2" id="KW-1133">Transmembrane helix</keyword>
<evidence type="ECO:0000313" key="3">
    <source>
        <dbReference type="EMBL" id="RYC73016.1"/>
    </source>
</evidence>
<keyword evidence="4" id="KW-1185">Reference proteome</keyword>
<comment type="caution">
    <text evidence="3">The sequence shown here is derived from an EMBL/GenBank/DDBJ whole genome shotgun (WGS) entry which is preliminary data.</text>
</comment>
<reference evidence="3 4" key="1">
    <citation type="journal article" date="2018" name="bioRxiv">
        <title>Evidence of independent acquisition and adaption of ultra-small bacteria to human hosts across the highly diverse yet reduced genomes of the phylum Saccharibacteria.</title>
        <authorList>
            <person name="McLean J.S."/>
            <person name="Bor B."/>
            <person name="To T.T."/>
            <person name="Liu Q."/>
            <person name="Kearns K.A."/>
            <person name="Solden L.M."/>
            <person name="Wrighton K.C."/>
            <person name="He X."/>
            <person name="Shi W."/>
        </authorList>
    </citation>
    <scope>NUCLEOTIDE SEQUENCE [LARGE SCALE GENOMIC DNA]</scope>
    <source>
        <strain evidence="3 4">TM7_CMJM_G6_1_HOT_870</strain>
    </source>
</reference>
<organism evidence="3 4">
    <name type="scientific">Candidatus Nanogingivalis gingivitcus</name>
    <dbReference type="NCBI Taxonomy" id="2171992"/>
    <lineage>
        <taxon>Bacteria</taxon>
        <taxon>Candidatus Saccharimonadota</taxon>
        <taxon>Candidatus Nanosyncoccalia</taxon>
        <taxon>Candidatus Nanogingivales</taxon>
        <taxon>Candidatus Nanogingivalaceae</taxon>
        <taxon>Candidatus Nanogingivalis</taxon>
    </lineage>
</organism>
<proteinExistence type="predicted"/>
<evidence type="ECO:0000313" key="4">
    <source>
        <dbReference type="Proteomes" id="UP001190925"/>
    </source>
</evidence>
<feature type="region of interest" description="Disordered" evidence="1">
    <location>
        <begin position="174"/>
        <end position="197"/>
    </location>
</feature>
<name>A0ABY0FLP6_9BACT</name>
<feature type="transmembrane region" description="Helical" evidence="2">
    <location>
        <begin position="489"/>
        <end position="508"/>
    </location>
</feature>
<gene>
    <name evidence="3" type="ORF">G6CMJM_00121</name>
</gene>